<feature type="region of interest" description="Disordered" evidence="1">
    <location>
        <begin position="44"/>
        <end position="64"/>
    </location>
</feature>
<feature type="region of interest" description="Disordered" evidence="1">
    <location>
        <begin position="79"/>
        <end position="156"/>
    </location>
</feature>
<comment type="caution">
    <text evidence="2">The sequence shown here is derived from an EMBL/GenBank/DDBJ whole genome shotgun (WGS) entry which is preliminary data.</text>
</comment>
<feature type="compositionally biased region" description="Basic and acidic residues" evidence="1">
    <location>
        <begin position="79"/>
        <end position="90"/>
    </location>
</feature>
<evidence type="ECO:0000256" key="1">
    <source>
        <dbReference type="SAM" id="MobiDB-lite"/>
    </source>
</evidence>
<keyword evidence="3" id="KW-1185">Reference proteome</keyword>
<protein>
    <submittedName>
        <fullName evidence="2">Uncharacterized protein</fullName>
    </submittedName>
</protein>
<reference evidence="2 3" key="1">
    <citation type="submission" date="2021-08" db="EMBL/GenBank/DDBJ databases">
        <title>Draft Genome Sequence of Phanerochaete sordida strain YK-624.</title>
        <authorList>
            <person name="Mori T."/>
            <person name="Dohra H."/>
            <person name="Suzuki T."/>
            <person name="Kawagishi H."/>
            <person name="Hirai H."/>
        </authorList>
    </citation>
    <scope>NUCLEOTIDE SEQUENCE [LARGE SCALE GENOMIC DNA]</scope>
    <source>
        <strain evidence="2 3">YK-624</strain>
    </source>
</reference>
<evidence type="ECO:0000313" key="3">
    <source>
        <dbReference type="Proteomes" id="UP000703269"/>
    </source>
</evidence>
<sequence>MYSLATRSALRRAAVAPVSRTAVVAQRYSSTMHENDPELLEVEKQRNLSKQQHKTSTPIKNAPGWNQYLASASEAAVKADRSDHSIHDLQSETVQHVKDRHGHGQPESAASSESKGARSGEERVDAYEATYESDELSGPLKHSAGTEGKGDAHKQT</sequence>
<evidence type="ECO:0000313" key="2">
    <source>
        <dbReference type="EMBL" id="GJF00078.1"/>
    </source>
</evidence>
<dbReference type="OrthoDB" id="529205at2759"/>
<accession>A0A9P3LND0</accession>
<name>A0A9P3LND0_9APHY</name>
<feature type="compositionally biased region" description="Basic and acidic residues" evidence="1">
    <location>
        <begin position="115"/>
        <end position="126"/>
    </location>
</feature>
<dbReference type="Proteomes" id="UP000703269">
    <property type="component" value="Unassembled WGS sequence"/>
</dbReference>
<dbReference type="AlphaFoldDB" id="A0A9P3LND0"/>
<gene>
    <name evidence="2" type="ORF">PsYK624_163570</name>
</gene>
<dbReference type="EMBL" id="BPQB01000132">
    <property type="protein sequence ID" value="GJF00078.1"/>
    <property type="molecule type" value="Genomic_DNA"/>
</dbReference>
<organism evidence="2 3">
    <name type="scientific">Phanerochaete sordida</name>
    <dbReference type="NCBI Taxonomy" id="48140"/>
    <lineage>
        <taxon>Eukaryota</taxon>
        <taxon>Fungi</taxon>
        <taxon>Dikarya</taxon>
        <taxon>Basidiomycota</taxon>
        <taxon>Agaricomycotina</taxon>
        <taxon>Agaricomycetes</taxon>
        <taxon>Polyporales</taxon>
        <taxon>Phanerochaetaceae</taxon>
        <taxon>Phanerochaete</taxon>
    </lineage>
</organism>
<proteinExistence type="predicted"/>
<feature type="compositionally biased region" description="Polar residues" evidence="1">
    <location>
        <begin position="48"/>
        <end position="59"/>
    </location>
</feature>